<dbReference type="GO" id="GO:0016787">
    <property type="term" value="F:hydrolase activity"/>
    <property type="evidence" value="ECO:0007669"/>
    <property type="project" value="UniProtKB-KW"/>
</dbReference>
<dbReference type="Proteomes" id="UP001596500">
    <property type="component" value="Unassembled WGS sequence"/>
</dbReference>
<accession>A0ABW2RLD8</accession>
<dbReference type="InterPro" id="IPR021459">
    <property type="entry name" value="GH101-related"/>
</dbReference>
<evidence type="ECO:0000313" key="2">
    <source>
        <dbReference type="Proteomes" id="UP001596500"/>
    </source>
</evidence>
<proteinExistence type="predicted"/>
<dbReference type="RefSeq" id="WP_379865253.1">
    <property type="nucleotide sequence ID" value="NZ_JBHTBW010000037.1"/>
</dbReference>
<dbReference type="EMBL" id="JBHTBW010000037">
    <property type="protein sequence ID" value="MFC7441785.1"/>
    <property type="molecule type" value="Genomic_DNA"/>
</dbReference>
<gene>
    <name evidence="1" type="ORF">ACFQNG_11820</name>
</gene>
<reference evidence="2" key="1">
    <citation type="journal article" date="2019" name="Int. J. Syst. Evol. Microbiol.">
        <title>The Global Catalogue of Microorganisms (GCM) 10K type strain sequencing project: providing services to taxonomists for standard genome sequencing and annotation.</title>
        <authorList>
            <consortium name="The Broad Institute Genomics Platform"/>
            <consortium name="The Broad Institute Genome Sequencing Center for Infectious Disease"/>
            <person name="Wu L."/>
            <person name="Ma J."/>
        </authorList>
    </citation>
    <scope>NUCLEOTIDE SEQUENCE [LARGE SCALE GENOMIC DNA]</scope>
    <source>
        <strain evidence="2">CGMCC 1.12942</strain>
    </source>
</reference>
<sequence>MHKKKMAFIFIGVFVAMALVVCMFMERNAFSFGKASAGEIDTSDATKINPLSDERQVSGSKLVLKTKELEVHMVPSTWELKMRVPGKPFQTISQAQAAVNIQHMRKGSSSASWEVPAKGLKILVQVVKKSVKVKVEANKETAVTWPVLGNKAENKAMILPLAEGRYVPTRDKDWIQYLTERGESSLNEAFSMPFWGVQGNGCTLTYRVDNPFNDSVTFGNDHEHLRLSVKHDFTKKTIHQAYGVAIYWGKGDLNEPAKVFRQTLVDRSQFVSLHAKIRKNPSVRKLLGAAHVYIWGSGHLSPDDIKDWGKFAKRIVGQAQANGPSPGKRVWQLLDSEGRNTLTKIASQNDADKFQKETVARSLDAVLSNRGFYQEEAWKNTHLAQKTKTLLSKPISSLNESSVYQLNDWLLHDAFPEVLTPVSSWGDGVSTKILKQFHSAGLDRLWLGVADWELAYKHPQFVKLAQSMGYLAATYDSYNTVLNPKNPEDPSFKTAIFDQWLYDHGAIVRADGMKVPGFQRKGYTASPLVTAPYVEKRHSSIMKNVNLNSWFVDADGDGQLHEDYSAEHPATQKDDMNAKIKRLNWFADHRLVVGTENGVWYTAPAVAFAHGMTTPALGGWVDKDMGDKSSKYYLGGYWPPEGPDVFMKPVPIKPKYHRVFIDPRFQFPLYELVFHDSVITTHHWGMGSLKLRDETKTRALTEMLYDVPPLYHLNLNAWNQDKAIIKKHYRFFSPVHKQASLLEMTRFDWLTPDRSIQKTVYGGKLEIVANYSPKPFQYKKQNIPVESVWIHWLKNGKTQVYTP</sequence>
<keyword evidence="2" id="KW-1185">Reference proteome</keyword>
<protein>
    <submittedName>
        <fullName evidence="1">Glycoside hydrolase</fullName>
    </submittedName>
</protein>
<organism evidence="1 2">
    <name type="scientific">Laceyella putida</name>
    <dbReference type="NCBI Taxonomy" id="110101"/>
    <lineage>
        <taxon>Bacteria</taxon>
        <taxon>Bacillati</taxon>
        <taxon>Bacillota</taxon>
        <taxon>Bacilli</taxon>
        <taxon>Bacillales</taxon>
        <taxon>Thermoactinomycetaceae</taxon>
        <taxon>Laceyella</taxon>
    </lineage>
</organism>
<dbReference type="Pfam" id="PF11308">
    <property type="entry name" value="Glyco_hydro_129"/>
    <property type="match status" value="1"/>
</dbReference>
<name>A0ABW2RLD8_9BACL</name>
<comment type="caution">
    <text evidence="1">The sequence shown here is derived from an EMBL/GenBank/DDBJ whole genome shotgun (WGS) entry which is preliminary data.</text>
</comment>
<keyword evidence="1" id="KW-0378">Hydrolase</keyword>
<evidence type="ECO:0000313" key="1">
    <source>
        <dbReference type="EMBL" id="MFC7441785.1"/>
    </source>
</evidence>